<dbReference type="InterPro" id="IPR041686">
    <property type="entry name" value="Znf-CCCH_3"/>
</dbReference>
<name>A0A9Q0S8H7_9DIPT</name>
<dbReference type="InterPro" id="IPR036855">
    <property type="entry name" value="Znf_CCCH_sf"/>
</dbReference>
<evidence type="ECO:0000313" key="7">
    <source>
        <dbReference type="Proteomes" id="UP001151699"/>
    </source>
</evidence>
<dbReference type="Pfam" id="PF15663">
    <property type="entry name" value="zf-CCCH_3"/>
    <property type="match status" value="1"/>
</dbReference>
<evidence type="ECO:0000256" key="2">
    <source>
        <dbReference type="ARBA" id="ARBA00022771"/>
    </source>
</evidence>
<evidence type="ECO:0000256" key="4">
    <source>
        <dbReference type="PROSITE-ProRule" id="PRU00723"/>
    </source>
</evidence>
<keyword evidence="2 4" id="KW-0863">Zinc-finger</keyword>
<feature type="zinc finger region" description="C3H1-type" evidence="4">
    <location>
        <begin position="28"/>
        <end position="50"/>
    </location>
</feature>
<evidence type="ECO:0000259" key="5">
    <source>
        <dbReference type="PROSITE" id="PS50103"/>
    </source>
</evidence>
<keyword evidence="7" id="KW-1185">Reference proteome</keyword>
<accession>A0A9Q0S8H7</accession>
<organism evidence="6 7">
    <name type="scientific">Pseudolycoriella hygida</name>
    <dbReference type="NCBI Taxonomy" id="35572"/>
    <lineage>
        <taxon>Eukaryota</taxon>
        <taxon>Metazoa</taxon>
        <taxon>Ecdysozoa</taxon>
        <taxon>Arthropoda</taxon>
        <taxon>Hexapoda</taxon>
        <taxon>Insecta</taxon>
        <taxon>Pterygota</taxon>
        <taxon>Neoptera</taxon>
        <taxon>Endopterygota</taxon>
        <taxon>Diptera</taxon>
        <taxon>Nematocera</taxon>
        <taxon>Sciaroidea</taxon>
        <taxon>Sciaridae</taxon>
        <taxon>Pseudolycoriella</taxon>
    </lineage>
</organism>
<keyword evidence="3 4" id="KW-0862">Zinc</keyword>
<proteinExistence type="predicted"/>
<dbReference type="Gene3D" id="4.10.1000.10">
    <property type="entry name" value="Zinc finger, CCCH-type"/>
    <property type="match status" value="1"/>
</dbReference>
<gene>
    <name evidence="6" type="primary">ZC3H11A</name>
    <name evidence="6" type="ORF">Bhyg_04486</name>
</gene>
<sequence>MPLIVGQWKMDNFYKRPSFQKMPNCLHDCYFYYYSSCTKGDNCEFRHEPSALGHETMCSKWLDGSCNDVKCVHRHMLIKKNRSLIPCFFESQPAGCKKAHCVFKHNQNESHMHNATTESGVADVSTDGGN</sequence>
<keyword evidence="1 4" id="KW-0479">Metal-binding</keyword>
<dbReference type="EMBL" id="WJQU01000001">
    <property type="protein sequence ID" value="KAJ6649252.1"/>
    <property type="molecule type" value="Genomic_DNA"/>
</dbReference>
<dbReference type="SUPFAM" id="SSF90229">
    <property type="entry name" value="CCCH zinc finger"/>
    <property type="match status" value="1"/>
</dbReference>
<feature type="domain" description="C3H1-type" evidence="5">
    <location>
        <begin position="28"/>
        <end position="50"/>
    </location>
</feature>
<dbReference type="Proteomes" id="UP001151699">
    <property type="component" value="Chromosome A"/>
</dbReference>
<comment type="caution">
    <text evidence="6">The sequence shown here is derived from an EMBL/GenBank/DDBJ whole genome shotgun (WGS) entry which is preliminary data.</text>
</comment>
<dbReference type="OrthoDB" id="5395350at2759"/>
<evidence type="ECO:0000256" key="1">
    <source>
        <dbReference type="ARBA" id="ARBA00022723"/>
    </source>
</evidence>
<dbReference type="PROSITE" id="PS50103">
    <property type="entry name" value="ZF_C3H1"/>
    <property type="match status" value="1"/>
</dbReference>
<dbReference type="PANTHER" id="PTHR15725:SF14">
    <property type="entry name" value="ZINC FINGER CCCH DOMAIN-CONTAINING PROTEIN 11A"/>
    <property type="match status" value="1"/>
</dbReference>
<evidence type="ECO:0000256" key="3">
    <source>
        <dbReference type="ARBA" id="ARBA00022833"/>
    </source>
</evidence>
<reference evidence="6" key="1">
    <citation type="submission" date="2022-07" db="EMBL/GenBank/DDBJ databases">
        <authorList>
            <person name="Trinca V."/>
            <person name="Uliana J.V.C."/>
            <person name="Torres T.T."/>
            <person name="Ward R.J."/>
            <person name="Monesi N."/>
        </authorList>
    </citation>
    <scope>NUCLEOTIDE SEQUENCE</scope>
    <source>
        <strain evidence="6">HSMRA1968</strain>
        <tissue evidence="6">Whole embryos</tissue>
    </source>
</reference>
<dbReference type="PANTHER" id="PTHR15725">
    <property type="entry name" value="ZN-FINGER, C-X8-C-X5-C-X3-H TYPE-CONTAINING"/>
    <property type="match status" value="1"/>
</dbReference>
<dbReference type="GO" id="GO:0008270">
    <property type="term" value="F:zinc ion binding"/>
    <property type="evidence" value="ECO:0007669"/>
    <property type="project" value="UniProtKB-KW"/>
</dbReference>
<protein>
    <submittedName>
        <fullName evidence="6">Zinc finger CCCH domain-containing protein 11A</fullName>
    </submittedName>
</protein>
<evidence type="ECO:0000313" key="6">
    <source>
        <dbReference type="EMBL" id="KAJ6649252.1"/>
    </source>
</evidence>
<dbReference type="AlphaFoldDB" id="A0A9Q0S8H7"/>
<dbReference type="InterPro" id="IPR000571">
    <property type="entry name" value="Znf_CCCH"/>
</dbReference>